<dbReference type="STRING" id="36166.T1GKC4"/>
<dbReference type="OMA" id="ITKAQPV"/>
<reference evidence="9" key="2">
    <citation type="submission" date="2015-06" db="UniProtKB">
        <authorList>
            <consortium name="EnsemblMetazoa"/>
        </authorList>
    </citation>
    <scope>IDENTIFICATION</scope>
</reference>
<dbReference type="EMBL" id="CAQQ02394138">
    <property type="status" value="NOT_ANNOTATED_CDS"/>
    <property type="molecule type" value="Genomic_DNA"/>
</dbReference>
<feature type="domain" description="SAC" evidence="8">
    <location>
        <begin position="127"/>
        <end position="447"/>
    </location>
</feature>
<dbReference type="HOGENOM" id="CLU_003016_7_4_1"/>
<evidence type="ECO:0000256" key="1">
    <source>
        <dbReference type="ARBA" id="ARBA00013038"/>
    </source>
</evidence>
<dbReference type="GO" id="GO:0005783">
    <property type="term" value="C:endoplasmic reticulum"/>
    <property type="evidence" value="ECO:0007669"/>
    <property type="project" value="TreeGrafter"/>
</dbReference>
<evidence type="ECO:0000256" key="4">
    <source>
        <dbReference type="ARBA" id="ARBA00040795"/>
    </source>
</evidence>
<dbReference type="Proteomes" id="UP000015102">
    <property type="component" value="Unassembled WGS sequence"/>
</dbReference>
<dbReference type="EnsemblMetazoa" id="MESCA003945-RA">
    <property type="protein sequence ID" value="MESCA003945-PA"/>
    <property type="gene ID" value="MESCA003945"/>
</dbReference>
<evidence type="ECO:0000256" key="3">
    <source>
        <dbReference type="ARBA" id="ARBA00036807"/>
    </source>
</evidence>
<feature type="transmembrane region" description="Helical" evidence="7">
    <location>
        <begin position="518"/>
        <end position="541"/>
    </location>
</feature>
<evidence type="ECO:0000256" key="5">
    <source>
        <dbReference type="ARBA" id="ARBA00041396"/>
    </source>
</evidence>
<comment type="catalytic activity">
    <reaction evidence="2">
        <text>a 1,2-diacyl-sn-glycero-3-phospho-(1D-myo-inositol-3-phosphate) + H2O = a 1,2-diacyl-sn-glycero-3-phospho-(1D-myo-inositol) + phosphate</text>
        <dbReference type="Rhea" id="RHEA:12316"/>
        <dbReference type="ChEBI" id="CHEBI:15377"/>
        <dbReference type="ChEBI" id="CHEBI:43474"/>
        <dbReference type="ChEBI" id="CHEBI:57880"/>
        <dbReference type="ChEBI" id="CHEBI:58088"/>
        <dbReference type="EC" id="3.1.3.64"/>
    </reaction>
    <physiologicalReaction direction="left-to-right" evidence="2">
        <dbReference type="Rhea" id="RHEA:12317"/>
    </physiologicalReaction>
</comment>
<reference evidence="10" key="1">
    <citation type="submission" date="2013-02" db="EMBL/GenBank/DDBJ databases">
        <authorList>
            <person name="Hughes D."/>
        </authorList>
    </citation>
    <scope>NUCLEOTIDE SEQUENCE</scope>
    <source>
        <strain>Durham</strain>
        <strain evidence="10">NC isolate 2 -- Noor lab</strain>
    </source>
</reference>
<sequence>MVISTTAQENVIYDDLFLYEDVEKLYLSPSEGNELLIIDRGNGRTEVQEKKAQIEGLRPTKRVCGVLGLINLLGGSYLVLAAHRLYVGIINGQVVWKLAGATLMPLQHQRALTAKQQNQNDTYLSMVQKILDTPYFYFSYSYDLTHTLQRLHSMPPAFHQRFVWNGFLLENFNNAGINRFALPLLLGFVSINQASLNNSSFNWIIVTRRSVQRAGTRLFCRGIDDNGHVANFVETEQIVEFNGDKVSFVQTRGSMPFYWHQTPNLRYKPPPEMIPGKDHMTSCIKHFDQQLSFYGRQVCVNLVDQKRAEGELEKTFRILITQMNNPQVRYEAFDFHKECKGMKYQRANILIDRLAQDLEQFSVFHLRSDGVLLSVQNGVFRTNCIDCLDRTNVIQSMFARRSLNDTFVKLGLLRSGNKFENVSPSFEGVFKNVWADNADLISKQYSGTGALKTDFTRTGKRTKNGLVKDGANSLARYYLTTLVMVLGRFDAIDLFLGSYKVKSGEGSLSPSPLEYAKGWRYGTFPSILLFAIAMFFASALFPTEYDTENLLFLLFWGTMVGVTTMGIFRYGVEFVDWPKLNPLKRDFQQNI</sequence>
<keyword evidence="7" id="KW-0472">Membrane</keyword>
<evidence type="ECO:0000313" key="9">
    <source>
        <dbReference type="EnsemblMetazoa" id="MESCA003945-PA"/>
    </source>
</evidence>
<keyword evidence="10" id="KW-1185">Reference proteome</keyword>
<dbReference type="PANTHER" id="PTHR45662:SF2">
    <property type="entry name" value="PHOSPHATIDYLINOSITOL-3-PHOSPHATASE SAC1"/>
    <property type="match status" value="1"/>
</dbReference>
<keyword evidence="7" id="KW-1133">Transmembrane helix</keyword>
<proteinExistence type="predicted"/>
<organism evidence="9 10">
    <name type="scientific">Megaselia scalaris</name>
    <name type="common">Humpbacked fly</name>
    <name type="synonym">Phora scalaris</name>
    <dbReference type="NCBI Taxonomy" id="36166"/>
    <lineage>
        <taxon>Eukaryota</taxon>
        <taxon>Metazoa</taxon>
        <taxon>Ecdysozoa</taxon>
        <taxon>Arthropoda</taxon>
        <taxon>Hexapoda</taxon>
        <taxon>Insecta</taxon>
        <taxon>Pterygota</taxon>
        <taxon>Neoptera</taxon>
        <taxon>Endopterygota</taxon>
        <taxon>Diptera</taxon>
        <taxon>Brachycera</taxon>
        <taxon>Muscomorpha</taxon>
        <taxon>Platypezoidea</taxon>
        <taxon>Phoridae</taxon>
        <taxon>Megaseliini</taxon>
        <taxon>Megaselia</taxon>
    </lineage>
</organism>
<accession>T1GKC4</accession>
<dbReference type="GO" id="GO:0046856">
    <property type="term" value="P:phosphatidylinositol dephosphorylation"/>
    <property type="evidence" value="ECO:0007669"/>
    <property type="project" value="TreeGrafter"/>
</dbReference>
<evidence type="ECO:0000256" key="6">
    <source>
        <dbReference type="ARBA" id="ARBA00041911"/>
    </source>
</evidence>
<dbReference type="AlphaFoldDB" id="T1GKC4"/>
<dbReference type="Pfam" id="PF02383">
    <property type="entry name" value="Syja_N"/>
    <property type="match status" value="1"/>
</dbReference>
<dbReference type="GO" id="GO:0004438">
    <property type="term" value="F:phosphatidylinositol-3-phosphate phosphatase activity"/>
    <property type="evidence" value="ECO:0007669"/>
    <property type="project" value="UniProtKB-EC"/>
</dbReference>
<dbReference type="GO" id="GO:0043812">
    <property type="term" value="F:phosphatidylinositol-4-phosphate phosphatase activity"/>
    <property type="evidence" value="ECO:0007669"/>
    <property type="project" value="TreeGrafter"/>
</dbReference>
<dbReference type="PROSITE" id="PS50275">
    <property type="entry name" value="SAC"/>
    <property type="match status" value="1"/>
</dbReference>
<protein>
    <recommendedName>
        <fullName evidence="4">Phosphatidylinositol-3-phosphatase SAC1</fullName>
        <ecNumber evidence="1">3.1.3.64</ecNumber>
    </recommendedName>
    <alternativeName>
        <fullName evidence="6">Phosphatidylinositol-4-phosphate phosphatase</fullName>
    </alternativeName>
    <alternativeName>
        <fullName evidence="5">Suppressor of actin mutations 1-like protein</fullName>
    </alternativeName>
</protein>
<comment type="catalytic activity">
    <reaction evidence="3">
        <text>a 1,2-diacyl-sn-glycero-3-phospho-(1D-myo-inositol 4-phosphate) + H2O = a 1,2-diacyl-sn-glycero-3-phospho-(1D-myo-inositol) + phosphate</text>
        <dbReference type="Rhea" id="RHEA:55652"/>
        <dbReference type="ChEBI" id="CHEBI:15377"/>
        <dbReference type="ChEBI" id="CHEBI:43474"/>
        <dbReference type="ChEBI" id="CHEBI:57880"/>
        <dbReference type="ChEBI" id="CHEBI:58178"/>
    </reaction>
    <physiologicalReaction direction="left-to-right" evidence="3">
        <dbReference type="Rhea" id="RHEA:55653"/>
    </physiologicalReaction>
</comment>
<dbReference type="InterPro" id="IPR002013">
    <property type="entry name" value="SAC_dom"/>
</dbReference>
<evidence type="ECO:0000256" key="2">
    <source>
        <dbReference type="ARBA" id="ARBA00036631"/>
    </source>
</evidence>
<evidence type="ECO:0000313" key="10">
    <source>
        <dbReference type="Proteomes" id="UP000015102"/>
    </source>
</evidence>
<evidence type="ECO:0000259" key="8">
    <source>
        <dbReference type="PROSITE" id="PS50275"/>
    </source>
</evidence>
<dbReference type="PANTHER" id="PTHR45662">
    <property type="entry name" value="PHOSPHATIDYLINOSITIDE PHOSPHATASE SAC1"/>
    <property type="match status" value="1"/>
</dbReference>
<feature type="transmembrane region" description="Helical" evidence="7">
    <location>
        <begin position="553"/>
        <end position="572"/>
    </location>
</feature>
<name>T1GKC4_MEGSC</name>
<dbReference type="EC" id="3.1.3.64" evidence="1"/>
<keyword evidence="7" id="KW-0812">Transmembrane</keyword>
<evidence type="ECO:0000256" key="7">
    <source>
        <dbReference type="SAM" id="Phobius"/>
    </source>
</evidence>